<keyword evidence="2" id="KW-1185">Reference proteome</keyword>
<proteinExistence type="predicted"/>
<protein>
    <recommendedName>
        <fullName evidence="3">PilZ domain-containing protein</fullName>
    </recommendedName>
</protein>
<sequence length="106" mass="11793">MREYKRVRIEHPIIYTCMTSEGEIDRQGVGTALNISPNGMMVEASEAIHAKSVKIRASVGGGLNVETMAETVYCIPHTPNKYRTGFRLSATASEALRFTNEILKLY</sequence>
<dbReference type="KEGG" id="dwd:DSCW_32110"/>
<reference evidence="1 2" key="1">
    <citation type="submission" date="2019-11" db="EMBL/GenBank/DDBJ databases">
        <title>Comparative genomics of hydrocarbon-degrading Desulfosarcina strains.</title>
        <authorList>
            <person name="Watanabe M."/>
            <person name="Kojima H."/>
            <person name="Fukui M."/>
        </authorList>
    </citation>
    <scope>NUCLEOTIDE SEQUENCE [LARGE SCALE GENOMIC DNA]</scope>
    <source>
        <strain evidence="1 2">PP31</strain>
    </source>
</reference>
<evidence type="ECO:0000313" key="2">
    <source>
        <dbReference type="Proteomes" id="UP000427769"/>
    </source>
</evidence>
<dbReference type="AlphaFoldDB" id="A0A5K7ZBH3"/>
<dbReference type="Proteomes" id="UP000427769">
    <property type="component" value="Chromosome"/>
</dbReference>
<accession>A0A5K7ZBH3</accession>
<gene>
    <name evidence="1" type="ORF">DSCW_32110</name>
</gene>
<name>A0A5K7ZBH3_9BACT</name>
<organism evidence="1 2">
    <name type="scientific">Desulfosarcina widdelii</name>
    <dbReference type="NCBI Taxonomy" id="947919"/>
    <lineage>
        <taxon>Bacteria</taxon>
        <taxon>Pseudomonadati</taxon>
        <taxon>Thermodesulfobacteriota</taxon>
        <taxon>Desulfobacteria</taxon>
        <taxon>Desulfobacterales</taxon>
        <taxon>Desulfosarcinaceae</taxon>
        <taxon>Desulfosarcina</taxon>
    </lineage>
</organism>
<dbReference type="EMBL" id="AP021875">
    <property type="protein sequence ID" value="BBO75794.1"/>
    <property type="molecule type" value="Genomic_DNA"/>
</dbReference>
<evidence type="ECO:0008006" key="3">
    <source>
        <dbReference type="Google" id="ProtNLM"/>
    </source>
</evidence>
<dbReference type="RefSeq" id="WP_155304684.1">
    <property type="nucleotide sequence ID" value="NZ_AP021875.1"/>
</dbReference>
<evidence type="ECO:0000313" key="1">
    <source>
        <dbReference type="EMBL" id="BBO75794.1"/>
    </source>
</evidence>